<protein>
    <recommendedName>
        <fullName evidence="1">DUF7552 domain-containing protein</fullName>
    </recommendedName>
</protein>
<dbReference type="RefSeq" id="WP_256531999.1">
    <property type="nucleotide sequence ID" value="NZ_CP101824.1"/>
</dbReference>
<comment type="caution">
    <text evidence="2">The sequence shown here is derived from an EMBL/GenBank/DDBJ whole genome shotgun (WGS) entry which is preliminary data.</text>
</comment>
<sequence>MADSDSSTDGDAARATTLRDARQRIEDLSVADGHFVVACVQTGVVPEPVTDARFDSHEAAERACAAACRYRETLQELDPSLSRYDLDVSEPITEPVDVATVRESTDERRPNGLPRTRRTAMVTGDGTDQWIRIENCPIVHLSGPDSLLDDEVISRQLRSKL</sequence>
<dbReference type="AlphaFoldDB" id="A0ABD5NJZ5"/>
<proteinExistence type="predicted"/>
<feature type="domain" description="DUF7552" evidence="1">
    <location>
        <begin position="17"/>
        <end position="90"/>
    </location>
</feature>
<evidence type="ECO:0000313" key="2">
    <source>
        <dbReference type="EMBL" id="MFC3957070.1"/>
    </source>
</evidence>
<dbReference type="Proteomes" id="UP001595846">
    <property type="component" value="Unassembled WGS sequence"/>
</dbReference>
<dbReference type="EMBL" id="JBHSAQ010000001">
    <property type="protein sequence ID" value="MFC3957070.1"/>
    <property type="molecule type" value="Genomic_DNA"/>
</dbReference>
<dbReference type="Pfam" id="PF24422">
    <property type="entry name" value="DUF7552"/>
    <property type="match status" value="1"/>
</dbReference>
<reference evidence="2 3" key="1">
    <citation type="journal article" date="2019" name="Int. J. Syst. Evol. Microbiol.">
        <title>The Global Catalogue of Microorganisms (GCM) 10K type strain sequencing project: providing services to taxonomists for standard genome sequencing and annotation.</title>
        <authorList>
            <consortium name="The Broad Institute Genomics Platform"/>
            <consortium name="The Broad Institute Genome Sequencing Center for Infectious Disease"/>
            <person name="Wu L."/>
            <person name="Ma J."/>
        </authorList>
    </citation>
    <scope>NUCLEOTIDE SEQUENCE [LARGE SCALE GENOMIC DNA]</scope>
    <source>
        <strain evidence="2 3">IBRC-M 10256</strain>
    </source>
</reference>
<gene>
    <name evidence="2" type="ORF">ACFOUR_01610</name>
</gene>
<dbReference type="InterPro" id="IPR055974">
    <property type="entry name" value="DUF7552"/>
</dbReference>
<keyword evidence="3" id="KW-1185">Reference proteome</keyword>
<name>A0ABD5NJZ5_9EURY</name>
<organism evidence="2 3">
    <name type="scientific">Halovivax cerinus</name>
    <dbReference type="NCBI Taxonomy" id="1487865"/>
    <lineage>
        <taxon>Archaea</taxon>
        <taxon>Methanobacteriati</taxon>
        <taxon>Methanobacteriota</taxon>
        <taxon>Stenosarchaea group</taxon>
        <taxon>Halobacteria</taxon>
        <taxon>Halobacteriales</taxon>
        <taxon>Natrialbaceae</taxon>
        <taxon>Halovivax</taxon>
    </lineage>
</organism>
<evidence type="ECO:0000259" key="1">
    <source>
        <dbReference type="Pfam" id="PF24422"/>
    </source>
</evidence>
<accession>A0ABD5NJZ5</accession>
<evidence type="ECO:0000313" key="3">
    <source>
        <dbReference type="Proteomes" id="UP001595846"/>
    </source>
</evidence>
<dbReference type="GeneID" id="73904766"/>